<dbReference type="GO" id="GO:0016625">
    <property type="term" value="F:oxidoreductase activity, acting on the aldehyde or oxo group of donors, iron-sulfur protein as acceptor"/>
    <property type="evidence" value="ECO:0007669"/>
    <property type="project" value="InterPro"/>
</dbReference>
<dbReference type="InterPro" id="IPR036021">
    <property type="entry name" value="Tungsten_al_ferr_oxy-like_C"/>
</dbReference>
<feature type="non-terminal residue" evidence="2">
    <location>
        <position position="1"/>
    </location>
</feature>
<dbReference type="Pfam" id="PF01314">
    <property type="entry name" value="AFOR_C"/>
    <property type="match status" value="1"/>
</dbReference>
<evidence type="ECO:0000259" key="1">
    <source>
        <dbReference type="Pfam" id="PF01314"/>
    </source>
</evidence>
<dbReference type="InterPro" id="IPR013984">
    <property type="entry name" value="Ald_Fedxn_OxRdtase_dom2"/>
</dbReference>
<dbReference type="PANTHER" id="PTHR30038:SF0">
    <property type="entry name" value="TUNGSTEN-CONTAINING ALDEHYDE FERREDOXIN OXIDOREDUCTASE"/>
    <property type="match status" value="1"/>
</dbReference>
<comment type="caution">
    <text evidence="2">The sequence shown here is derived from an EMBL/GenBank/DDBJ whole genome shotgun (WGS) entry which is preliminary data.</text>
</comment>
<organism evidence="2 3">
    <name type="scientific">Candidatus Tanganyikabacteria bacterium</name>
    <dbReference type="NCBI Taxonomy" id="2961651"/>
    <lineage>
        <taxon>Bacteria</taxon>
        <taxon>Bacillati</taxon>
        <taxon>Candidatus Sericytochromatia</taxon>
        <taxon>Candidatus Tanganyikabacteria</taxon>
    </lineage>
</organism>
<feature type="domain" description="Aldehyde ferredoxin oxidoreductase C-terminal" evidence="1">
    <location>
        <begin position="7"/>
        <end position="344"/>
    </location>
</feature>
<dbReference type="Gene3D" id="1.10.599.10">
    <property type="entry name" value="Aldehyde Ferredoxin Oxidoreductase Protein, subunit A, domain 3"/>
    <property type="match status" value="1"/>
</dbReference>
<dbReference type="InterPro" id="IPR051919">
    <property type="entry name" value="W-dependent_AOR"/>
</dbReference>
<dbReference type="PANTHER" id="PTHR30038">
    <property type="entry name" value="ALDEHYDE FERREDOXIN OXIDOREDUCTASE"/>
    <property type="match status" value="1"/>
</dbReference>
<proteinExistence type="predicted"/>
<dbReference type="EMBL" id="VGJX01000695">
    <property type="protein sequence ID" value="MBM3275727.1"/>
    <property type="molecule type" value="Genomic_DNA"/>
</dbReference>
<evidence type="ECO:0000313" key="3">
    <source>
        <dbReference type="Proteomes" id="UP000703893"/>
    </source>
</evidence>
<dbReference type="AlphaFoldDB" id="A0A937X7H2"/>
<dbReference type="InterPro" id="IPR001203">
    <property type="entry name" value="OxRdtase_Ald_Fedxn_C"/>
</dbReference>
<reference evidence="2 3" key="1">
    <citation type="submission" date="2019-03" db="EMBL/GenBank/DDBJ databases">
        <title>Lake Tanganyika Metagenome-Assembled Genomes (MAGs).</title>
        <authorList>
            <person name="Tran P."/>
        </authorList>
    </citation>
    <scope>NUCLEOTIDE SEQUENCE [LARGE SCALE GENOMIC DNA]</scope>
    <source>
        <strain evidence="2">K_DeepCast_65m_m2_236</strain>
    </source>
</reference>
<dbReference type="Proteomes" id="UP000703893">
    <property type="component" value="Unassembled WGS sequence"/>
</dbReference>
<evidence type="ECO:0000313" key="2">
    <source>
        <dbReference type="EMBL" id="MBM3275727.1"/>
    </source>
</evidence>
<dbReference type="Gene3D" id="1.10.569.10">
    <property type="entry name" value="Aldehyde Ferredoxin Oxidoreductase Protein, subunit A, domain 2"/>
    <property type="match status" value="1"/>
</dbReference>
<dbReference type="GO" id="GO:0009055">
    <property type="term" value="F:electron transfer activity"/>
    <property type="evidence" value="ECO:0007669"/>
    <property type="project" value="InterPro"/>
</dbReference>
<gene>
    <name evidence="2" type="ORF">FJZ00_11280</name>
</gene>
<accession>A0A937X7H2</accession>
<dbReference type="InterPro" id="IPR013985">
    <property type="entry name" value="Ald_Fedxn_OxRdtase_dom3"/>
</dbReference>
<name>A0A937X7H2_9BACT</name>
<dbReference type="GO" id="GO:0051536">
    <property type="term" value="F:iron-sulfur cluster binding"/>
    <property type="evidence" value="ECO:0007669"/>
    <property type="project" value="InterPro"/>
</dbReference>
<dbReference type="SUPFAM" id="SSF48310">
    <property type="entry name" value="Aldehyde ferredoxin oxidoreductase, C-terminal domains"/>
    <property type="match status" value="1"/>
</dbReference>
<protein>
    <submittedName>
        <fullName evidence="2">Aldehyde ferredoxin oxidoreductase C-terminal domain-containing protein</fullName>
    </submittedName>
</protein>
<sequence length="345" mass="36898">FEGSGKLNAKAMKSPNEHGHVNLIQNAACFSCTIGCGRISHIDPQHFSVKDKPQYQKASGGLEYETAYALGSAVGVADMDAATYAGFLCNEYGMDPISFGGTLAAAMELYDIGAITKQHTGGVDLKFGNAEALCLMAELAGKGEGFGLDLGLGSKRLCEKYGRPELSMAVKGQEFAAYDGRAMQGMGLGYATSNRGACHLRANPYGSDFTTTEIKDKPEVVRTSQDLISAIDSTGLCLFTLHSGATPEHFASQVDGACEGGWDLKRFVETGERIWNLERQFNLAAGLTAKDDTLPKRILEEPAPSGVAKGLVSRLPDMLPEYYKQRGWTADGKPTADTLKRLGLS</sequence>